<evidence type="ECO:0000256" key="15">
    <source>
        <dbReference type="ARBA" id="ARBA00047899"/>
    </source>
</evidence>
<sequence>LQEYMAEGIPVDLVEFSDNRPVLDMLLSRPMGLLALLDEESRFPRSTDRSLIDKFHSNVKSKFYVRPKSDALCFAIHHYAGRVVYQAESFMDKNRNFLPPEVIQLLRQSHRDMVRFLFQCPLTKTGNLYSPSQESPRSSPEGSKNKVHRGLASQSRAQQTVATYFRYSLMDLLQKMVSGSPQFVRCIKPNDSRVPKLFDSNKVVKQLRYTGVMETIRIRQNGFSHRIPFNEFLKRYCFLAFNWNEKVVASRDNCRLLLVRLKMDGWALGKTKVFLKYYHVEYLSKLYEEQVRKIVLVQACIRRWLARVRYQKARWQMAHSAVTLQRYVRGWLSRRQYQEQKRLAEKKRLEEEAKAKKAAGNKPGAGAWFKAKLLRRMSTQDMGEGKENNAPRKDLDEESAAVVIQSHFRGYTVRRKWGSELEARVRRVLQTHRNPDIAKRALESEAPDRQAELISFSHNVHMSNQEAHKHLRRNKPGVRMSEIGDMPRDYVRPRGFQVVPGLINKGGKLPNQASSYYEALQEEMSSPSPEFEEAAWDLPIVKLESKLRPISATLLTVPITTKNINYETDTQISVK</sequence>
<evidence type="ECO:0000259" key="19">
    <source>
        <dbReference type="PROSITE" id="PS51456"/>
    </source>
</evidence>
<keyword evidence="5" id="KW-0723">Serine/threonine-protein kinase</keyword>
<keyword evidence="10" id="KW-0067">ATP-binding</keyword>
<dbReference type="Gene3D" id="3.40.850.10">
    <property type="entry name" value="Kinesin motor domain"/>
    <property type="match status" value="1"/>
</dbReference>
<dbReference type="Gene3D" id="1.20.5.190">
    <property type="match status" value="1"/>
</dbReference>
<dbReference type="AlphaFoldDB" id="A0AAD8AIB0"/>
<dbReference type="Pfam" id="PF00612">
    <property type="entry name" value="IQ"/>
    <property type="match status" value="3"/>
</dbReference>
<dbReference type="EC" id="2.7.11.1" evidence="3"/>
<evidence type="ECO:0000256" key="2">
    <source>
        <dbReference type="ARBA" id="ARBA00004316"/>
    </source>
</evidence>
<proteinExistence type="inferred from homology"/>
<dbReference type="SUPFAM" id="SSF52540">
    <property type="entry name" value="P-loop containing nucleoside triphosphate hydrolases"/>
    <property type="match status" value="1"/>
</dbReference>
<keyword evidence="17" id="KW-0009">Actin-binding</keyword>
<evidence type="ECO:0000256" key="14">
    <source>
        <dbReference type="ARBA" id="ARBA00023273"/>
    </source>
</evidence>
<feature type="non-terminal residue" evidence="20">
    <location>
        <position position="1"/>
    </location>
</feature>
<feature type="domain" description="Myosin motor" evidence="19">
    <location>
        <begin position="1"/>
        <end position="291"/>
    </location>
</feature>
<evidence type="ECO:0000256" key="6">
    <source>
        <dbReference type="ARBA" id="ARBA00022679"/>
    </source>
</evidence>
<dbReference type="InterPro" id="IPR027417">
    <property type="entry name" value="P-loop_NTPase"/>
</dbReference>
<dbReference type="EMBL" id="JASPKZ010000643">
    <property type="protein sequence ID" value="KAJ9599703.1"/>
    <property type="molecule type" value="Genomic_DNA"/>
</dbReference>
<dbReference type="GO" id="GO:0016459">
    <property type="term" value="C:myosin complex"/>
    <property type="evidence" value="ECO:0007669"/>
    <property type="project" value="UniProtKB-KW"/>
</dbReference>
<reference evidence="20" key="2">
    <citation type="submission" date="2023-05" db="EMBL/GenBank/DDBJ databases">
        <authorList>
            <person name="Fouks B."/>
        </authorList>
    </citation>
    <scope>NUCLEOTIDE SEQUENCE</scope>
    <source>
        <strain evidence="20">Stay&amp;Tobe</strain>
        <tissue evidence="20">Testes</tissue>
    </source>
</reference>
<keyword evidence="6" id="KW-0808">Transferase</keyword>
<organism evidence="20 21">
    <name type="scientific">Diploptera punctata</name>
    <name type="common">Pacific beetle cockroach</name>
    <dbReference type="NCBI Taxonomy" id="6984"/>
    <lineage>
        <taxon>Eukaryota</taxon>
        <taxon>Metazoa</taxon>
        <taxon>Ecdysozoa</taxon>
        <taxon>Arthropoda</taxon>
        <taxon>Hexapoda</taxon>
        <taxon>Insecta</taxon>
        <taxon>Pterygota</taxon>
        <taxon>Neoptera</taxon>
        <taxon>Polyneoptera</taxon>
        <taxon>Dictyoptera</taxon>
        <taxon>Blattodea</taxon>
        <taxon>Blaberoidea</taxon>
        <taxon>Blaberidae</taxon>
        <taxon>Diplopterinae</taxon>
        <taxon>Diploptera</taxon>
    </lineage>
</organism>
<dbReference type="GO" id="GO:0000146">
    <property type="term" value="F:microfilament motor activity"/>
    <property type="evidence" value="ECO:0007669"/>
    <property type="project" value="TreeGrafter"/>
</dbReference>
<keyword evidence="8" id="KW-0547">Nucleotide-binding</keyword>
<dbReference type="SMART" id="SM00242">
    <property type="entry name" value="MYSc"/>
    <property type="match status" value="1"/>
</dbReference>
<feature type="region of interest" description="Disordered" evidence="18">
    <location>
        <begin position="127"/>
        <end position="154"/>
    </location>
</feature>
<comment type="catalytic activity">
    <reaction evidence="16">
        <text>L-seryl-[protein] + ATP = O-phospho-L-seryl-[protein] + ADP + H(+)</text>
        <dbReference type="Rhea" id="RHEA:17989"/>
        <dbReference type="Rhea" id="RHEA-COMP:9863"/>
        <dbReference type="Rhea" id="RHEA-COMP:11604"/>
        <dbReference type="ChEBI" id="CHEBI:15378"/>
        <dbReference type="ChEBI" id="CHEBI:29999"/>
        <dbReference type="ChEBI" id="CHEBI:30616"/>
        <dbReference type="ChEBI" id="CHEBI:83421"/>
        <dbReference type="ChEBI" id="CHEBI:456216"/>
        <dbReference type="EC" id="2.7.11.1"/>
    </reaction>
</comment>
<evidence type="ECO:0000256" key="10">
    <source>
        <dbReference type="ARBA" id="ARBA00022840"/>
    </source>
</evidence>
<evidence type="ECO:0000256" key="5">
    <source>
        <dbReference type="ARBA" id="ARBA00022527"/>
    </source>
</evidence>
<keyword evidence="4" id="KW-0963">Cytoplasm</keyword>
<evidence type="ECO:0000256" key="16">
    <source>
        <dbReference type="ARBA" id="ARBA00048679"/>
    </source>
</evidence>
<dbReference type="PROSITE" id="PS51456">
    <property type="entry name" value="MYOSIN_MOTOR"/>
    <property type="match status" value="1"/>
</dbReference>
<comment type="catalytic activity">
    <reaction evidence="15">
        <text>L-threonyl-[protein] + ATP = O-phospho-L-threonyl-[protein] + ADP + H(+)</text>
        <dbReference type="Rhea" id="RHEA:46608"/>
        <dbReference type="Rhea" id="RHEA-COMP:11060"/>
        <dbReference type="Rhea" id="RHEA-COMP:11605"/>
        <dbReference type="ChEBI" id="CHEBI:15378"/>
        <dbReference type="ChEBI" id="CHEBI:30013"/>
        <dbReference type="ChEBI" id="CHEBI:30616"/>
        <dbReference type="ChEBI" id="CHEBI:61977"/>
        <dbReference type="ChEBI" id="CHEBI:456216"/>
        <dbReference type="EC" id="2.7.11.1"/>
    </reaction>
</comment>
<evidence type="ECO:0000256" key="13">
    <source>
        <dbReference type="ARBA" id="ARBA00023212"/>
    </source>
</evidence>
<evidence type="ECO:0000256" key="17">
    <source>
        <dbReference type="PROSITE-ProRule" id="PRU00782"/>
    </source>
</evidence>
<evidence type="ECO:0000256" key="12">
    <source>
        <dbReference type="ARBA" id="ARBA00023175"/>
    </source>
</evidence>
<evidence type="ECO:0000256" key="11">
    <source>
        <dbReference type="ARBA" id="ARBA00023123"/>
    </source>
</evidence>
<evidence type="ECO:0000256" key="7">
    <source>
        <dbReference type="ARBA" id="ARBA00022737"/>
    </source>
</evidence>
<dbReference type="PROSITE" id="PS50096">
    <property type="entry name" value="IQ"/>
    <property type="match status" value="3"/>
</dbReference>
<keyword evidence="7" id="KW-0677">Repeat</keyword>
<dbReference type="Proteomes" id="UP001233999">
    <property type="component" value="Unassembled WGS sequence"/>
</dbReference>
<comment type="caution">
    <text evidence="17">Lacks conserved residue(s) required for the propagation of feature annotation.</text>
</comment>
<keyword evidence="12" id="KW-0505">Motor protein</keyword>
<dbReference type="PANTHER" id="PTHR46256:SF3">
    <property type="entry name" value="MYOSIN MOTOR DOMAIN-CONTAINING PROTEIN"/>
    <property type="match status" value="1"/>
</dbReference>
<comment type="caution">
    <text evidence="20">The sequence shown here is derived from an EMBL/GenBank/DDBJ whole genome shotgun (WGS) entry which is preliminary data.</text>
</comment>
<evidence type="ECO:0000256" key="18">
    <source>
        <dbReference type="SAM" id="MobiDB-lite"/>
    </source>
</evidence>
<dbReference type="GO" id="GO:0030832">
    <property type="term" value="P:regulation of actin filament length"/>
    <property type="evidence" value="ECO:0007669"/>
    <property type="project" value="TreeGrafter"/>
</dbReference>
<evidence type="ECO:0000256" key="1">
    <source>
        <dbReference type="ARBA" id="ARBA00004245"/>
    </source>
</evidence>
<evidence type="ECO:0000256" key="9">
    <source>
        <dbReference type="ARBA" id="ARBA00022777"/>
    </source>
</evidence>
<dbReference type="Pfam" id="PF00063">
    <property type="entry name" value="Myosin_head"/>
    <property type="match status" value="1"/>
</dbReference>
<dbReference type="GO" id="GO:0004674">
    <property type="term" value="F:protein serine/threonine kinase activity"/>
    <property type="evidence" value="ECO:0007669"/>
    <property type="project" value="UniProtKB-KW"/>
</dbReference>
<keyword evidence="13" id="KW-0206">Cytoskeleton</keyword>
<keyword evidence="9" id="KW-0418">Kinase</keyword>
<dbReference type="GO" id="GO:0042995">
    <property type="term" value="C:cell projection"/>
    <property type="evidence" value="ECO:0007669"/>
    <property type="project" value="UniProtKB-SubCell"/>
</dbReference>
<dbReference type="InterPro" id="IPR036961">
    <property type="entry name" value="Kinesin_motor_dom_sf"/>
</dbReference>
<accession>A0AAD8AIB0</accession>
<comment type="similarity">
    <text evidence="17">Belongs to the TRAFAC class myosin-kinesin ATPase superfamily. Myosin family.</text>
</comment>
<reference evidence="20" key="1">
    <citation type="journal article" date="2023" name="IScience">
        <title>Live-bearing cockroach genome reveals convergent evolutionary mechanisms linked to viviparity in insects and beyond.</title>
        <authorList>
            <person name="Fouks B."/>
            <person name="Harrison M.C."/>
            <person name="Mikhailova A.A."/>
            <person name="Marchal E."/>
            <person name="English S."/>
            <person name="Carruthers M."/>
            <person name="Jennings E.C."/>
            <person name="Chiamaka E.L."/>
            <person name="Frigard R.A."/>
            <person name="Pippel M."/>
            <person name="Attardo G.M."/>
            <person name="Benoit J.B."/>
            <person name="Bornberg-Bauer E."/>
            <person name="Tobe S.S."/>
        </authorList>
    </citation>
    <scope>NUCLEOTIDE SEQUENCE</scope>
    <source>
        <strain evidence="20">Stay&amp;Tobe</strain>
    </source>
</reference>
<evidence type="ECO:0000313" key="20">
    <source>
        <dbReference type="EMBL" id="KAJ9599703.1"/>
    </source>
</evidence>
<protein>
    <recommendedName>
        <fullName evidence="3">non-specific serine/threonine protein kinase</fullName>
        <ecNumber evidence="3">2.7.11.1</ecNumber>
    </recommendedName>
</protein>
<dbReference type="InterPro" id="IPR001609">
    <property type="entry name" value="Myosin_head_motor_dom-like"/>
</dbReference>
<feature type="region of interest" description="Actin-binding" evidence="17">
    <location>
        <begin position="169"/>
        <end position="191"/>
    </location>
</feature>
<keyword evidence="11 17" id="KW-0518">Myosin</keyword>
<feature type="non-terminal residue" evidence="20">
    <location>
        <position position="575"/>
    </location>
</feature>
<name>A0AAD8AIB0_DIPPU</name>
<evidence type="ECO:0000256" key="3">
    <source>
        <dbReference type="ARBA" id="ARBA00012513"/>
    </source>
</evidence>
<dbReference type="InterPro" id="IPR052409">
    <property type="entry name" value="Myosin-III_kinase_activity"/>
</dbReference>
<dbReference type="SMART" id="SM00015">
    <property type="entry name" value="IQ"/>
    <property type="match status" value="3"/>
</dbReference>
<comment type="subcellular location">
    <subcellularLocation>
        <location evidence="2">Cell projection</location>
    </subcellularLocation>
    <subcellularLocation>
        <location evidence="1">Cytoplasm</location>
        <location evidence="1">Cytoskeleton</location>
    </subcellularLocation>
</comment>
<keyword evidence="21" id="KW-1185">Reference proteome</keyword>
<dbReference type="Gene3D" id="1.20.5.4820">
    <property type="match status" value="1"/>
</dbReference>
<dbReference type="InterPro" id="IPR000048">
    <property type="entry name" value="IQ_motif_EF-hand-BS"/>
</dbReference>
<feature type="compositionally biased region" description="Low complexity" evidence="18">
    <location>
        <begin position="130"/>
        <end position="142"/>
    </location>
</feature>
<evidence type="ECO:0000313" key="21">
    <source>
        <dbReference type="Proteomes" id="UP001233999"/>
    </source>
</evidence>
<dbReference type="GO" id="GO:0003779">
    <property type="term" value="F:actin binding"/>
    <property type="evidence" value="ECO:0007669"/>
    <property type="project" value="UniProtKB-KW"/>
</dbReference>
<dbReference type="Gene3D" id="1.20.58.530">
    <property type="match status" value="1"/>
</dbReference>
<dbReference type="Gene3D" id="1.20.120.720">
    <property type="entry name" value="Myosin VI head, motor domain, U50 subdomain"/>
    <property type="match status" value="1"/>
</dbReference>
<evidence type="ECO:0000256" key="4">
    <source>
        <dbReference type="ARBA" id="ARBA00022490"/>
    </source>
</evidence>
<evidence type="ECO:0000256" key="8">
    <source>
        <dbReference type="ARBA" id="ARBA00022741"/>
    </source>
</evidence>
<dbReference type="GO" id="GO:0005524">
    <property type="term" value="F:ATP binding"/>
    <property type="evidence" value="ECO:0007669"/>
    <property type="project" value="UniProtKB-KW"/>
</dbReference>
<keyword evidence="14" id="KW-0966">Cell projection</keyword>
<dbReference type="PANTHER" id="PTHR46256">
    <property type="entry name" value="AGAP011099-PA"/>
    <property type="match status" value="1"/>
</dbReference>
<dbReference type="GO" id="GO:0005737">
    <property type="term" value="C:cytoplasm"/>
    <property type="evidence" value="ECO:0007669"/>
    <property type="project" value="UniProtKB-ARBA"/>
</dbReference>
<gene>
    <name evidence="20" type="ORF">L9F63_026448</name>
</gene>